<dbReference type="OrthoDB" id="410267at2759"/>
<protein>
    <submittedName>
        <fullName evidence="2">Major Facilitator Superfamily (MFS)</fullName>
    </submittedName>
</protein>
<sequence>MTFFGKVYSIIQKDWTVNRRNKTLAELDAEKYLLCILSLAHHDYGALFPVLLALFMLGQFTTNTSMNMSVVILPEAKLFIPISLLVEPCLGTSAAILGPWLENATGATLFLIGYIGAGVSIAMKSIIGIYISYGVVAAIGMGICYSLPISVVQFLDLRGTRSGVAECGFGAGPVTQLYVSFTTFGVLMSMALYLSAIVMRTPPSSFHIRGKDMYGIDHDRCTYRSSTTIERNQFLHEPEASILPTSEGVILYSAGTQNQSQKVDTVLISHVPQRPG</sequence>
<reference evidence="2 3" key="1">
    <citation type="journal article" date="2014" name="Genome Biol. Evol.">
        <title>The secreted proteins of Achlya hypogyna and Thraustotheca clavata identify the ancestral oomycete secretome and reveal gene acquisitions by horizontal gene transfer.</title>
        <authorList>
            <person name="Misner I."/>
            <person name="Blouin N."/>
            <person name="Leonard G."/>
            <person name="Richards T.A."/>
            <person name="Lane C.E."/>
        </authorList>
    </citation>
    <scope>NUCLEOTIDE SEQUENCE [LARGE SCALE GENOMIC DNA]</scope>
    <source>
        <strain evidence="2 3">ATCC 34112</strain>
    </source>
</reference>
<organism evidence="2 3">
    <name type="scientific">Thraustotheca clavata</name>
    <dbReference type="NCBI Taxonomy" id="74557"/>
    <lineage>
        <taxon>Eukaryota</taxon>
        <taxon>Sar</taxon>
        <taxon>Stramenopiles</taxon>
        <taxon>Oomycota</taxon>
        <taxon>Saprolegniomycetes</taxon>
        <taxon>Saprolegniales</taxon>
        <taxon>Achlyaceae</taxon>
        <taxon>Thraustotheca</taxon>
    </lineage>
</organism>
<dbReference type="Proteomes" id="UP000243217">
    <property type="component" value="Unassembled WGS sequence"/>
</dbReference>
<keyword evidence="1" id="KW-0812">Transmembrane</keyword>
<gene>
    <name evidence="2" type="ORF">THRCLA_09719</name>
</gene>
<accession>A0A1V9YUS1</accession>
<comment type="caution">
    <text evidence="2">The sequence shown here is derived from an EMBL/GenBank/DDBJ whole genome shotgun (WGS) entry which is preliminary data.</text>
</comment>
<evidence type="ECO:0000313" key="2">
    <source>
        <dbReference type="EMBL" id="OQR89496.1"/>
    </source>
</evidence>
<evidence type="ECO:0000313" key="3">
    <source>
        <dbReference type="Proteomes" id="UP000243217"/>
    </source>
</evidence>
<name>A0A1V9YUS1_9STRA</name>
<keyword evidence="1" id="KW-1133">Transmembrane helix</keyword>
<feature type="transmembrane region" description="Helical" evidence="1">
    <location>
        <begin position="104"/>
        <end position="123"/>
    </location>
</feature>
<keyword evidence="3" id="KW-1185">Reference proteome</keyword>
<proteinExistence type="predicted"/>
<evidence type="ECO:0000256" key="1">
    <source>
        <dbReference type="SAM" id="Phobius"/>
    </source>
</evidence>
<dbReference type="STRING" id="74557.A0A1V9YUS1"/>
<feature type="transmembrane region" description="Helical" evidence="1">
    <location>
        <begin position="130"/>
        <end position="155"/>
    </location>
</feature>
<dbReference type="AlphaFoldDB" id="A0A1V9YUS1"/>
<keyword evidence="1" id="KW-0472">Membrane</keyword>
<feature type="transmembrane region" description="Helical" evidence="1">
    <location>
        <begin position="78"/>
        <end position="98"/>
    </location>
</feature>
<feature type="transmembrane region" description="Helical" evidence="1">
    <location>
        <begin position="46"/>
        <end position="66"/>
    </location>
</feature>
<feature type="transmembrane region" description="Helical" evidence="1">
    <location>
        <begin position="175"/>
        <end position="199"/>
    </location>
</feature>
<dbReference type="EMBL" id="JNBS01002731">
    <property type="protein sequence ID" value="OQR89496.1"/>
    <property type="molecule type" value="Genomic_DNA"/>
</dbReference>